<evidence type="ECO:0000256" key="1">
    <source>
        <dbReference type="SAM" id="Phobius"/>
    </source>
</evidence>
<comment type="caution">
    <text evidence="2">The sequence shown here is derived from an EMBL/GenBank/DDBJ whole genome shotgun (WGS) entry which is preliminary data.</text>
</comment>
<evidence type="ECO:0000313" key="2">
    <source>
        <dbReference type="EMBL" id="MFD1608789.1"/>
    </source>
</evidence>
<name>A0ABW4HT34_9BACI</name>
<dbReference type="Proteomes" id="UP001597221">
    <property type="component" value="Unassembled WGS sequence"/>
</dbReference>
<dbReference type="EMBL" id="JBHUDE010000133">
    <property type="protein sequence ID" value="MFD1608789.1"/>
    <property type="molecule type" value="Genomic_DNA"/>
</dbReference>
<accession>A0ABW4HT34</accession>
<organism evidence="2 3">
    <name type="scientific">Oceanobacillus luteolus</name>
    <dbReference type="NCBI Taxonomy" id="1274358"/>
    <lineage>
        <taxon>Bacteria</taxon>
        <taxon>Bacillati</taxon>
        <taxon>Bacillota</taxon>
        <taxon>Bacilli</taxon>
        <taxon>Bacillales</taxon>
        <taxon>Bacillaceae</taxon>
        <taxon>Oceanobacillus</taxon>
    </lineage>
</organism>
<keyword evidence="3" id="KW-1185">Reference proteome</keyword>
<keyword evidence="1" id="KW-0472">Membrane</keyword>
<reference evidence="3" key="1">
    <citation type="journal article" date="2019" name="Int. J. Syst. Evol. Microbiol.">
        <title>The Global Catalogue of Microorganisms (GCM) 10K type strain sequencing project: providing services to taxonomists for standard genome sequencing and annotation.</title>
        <authorList>
            <consortium name="The Broad Institute Genomics Platform"/>
            <consortium name="The Broad Institute Genome Sequencing Center for Infectious Disease"/>
            <person name="Wu L."/>
            <person name="Ma J."/>
        </authorList>
    </citation>
    <scope>NUCLEOTIDE SEQUENCE [LARGE SCALE GENOMIC DNA]</scope>
    <source>
        <strain evidence="3">CGMCC 1.12376</strain>
    </source>
</reference>
<gene>
    <name evidence="2" type="ORF">ACFSBH_14280</name>
</gene>
<sequence>MMEALLTTLRLTYVVIFFIAIFYALKFEFGRESKDERGKSIMNRSYGIIFPLLPLGWFLIEMYDQYIQHLNYETYKLVIWFLISGLMILHATILTVLRRIY</sequence>
<feature type="transmembrane region" description="Helical" evidence="1">
    <location>
        <begin position="46"/>
        <end position="63"/>
    </location>
</feature>
<proteinExistence type="predicted"/>
<keyword evidence="1" id="KW-1133">Transmembrane helix</keyword>
<evidence type="ECO:0000313" key="3">
    <source>
        <dbReference type="Proteomes" id="UP001597221"/>
    </source>
</evidence>
<feature type="transmembrane region" description="Helical" evidence="1">
    <location>
        <begin position="6"/>
        <end position="25"/>
    </location>
</feature>
<feature type="transmembrane region" description="Helical" evidence="1">
    <location>
        <begin position="75"/>
        <end position="97"/>
    </location>
</feature>
<protein>
    <submittedName>
        <fullName evidence="2">Uncharacterized protein</fullName>
    </submittedName>
</protein>
<keyword evidence="1" id="KW-0812">Transmembrane</keyword>
<dbReference type="RefSeq" id="WP_251512473.1">
    <property type="nucleotide sequence ID" value="NZ_JAMBON010000006.1"/>
</dbReference>